<evidence type="ECO:0000256" key="4">
    <source>
        <dbReference type="SAM" id="MobiDB-lite"/>
    </source>
</evidence>
<evidence type="ECO:0000256" key="2">
    <source>
        <dbReference type="ARBA" id="ARBA00022771"/>
    </source>
</evidence>
<reference evidence="6" key="2">
    <citation type="submission" date="2025-08" db="UniProtKB">
        <authorList>
            <consortium name="RefSeq"/>
        </authorList>
    </citation>
    <scope>IDENTIFICATION</scope>
    <source>
        <tissue evidence="6">Leaf</tissue>
    </source>
</reference>
<gene>
    <name evidence="6" type="primary">LOC109722917</name>
</gene>
<proteinExistence type="predicted"/>
<evidence type="ECO:0000313" key="6">
    <source>
        <dbReference type="RefSeq" id="XP_020106684.1"/>
    </source>
</evidence>
<name>A0A6P5GFF3_ANACO</name>
<dbReference type="Proteomes" id="UP000515123">
    <property type="component" value="Linkage group 17"/>
</dbReference>
<keyword evidence="3" id="KW-0862">Zinc</keyword>
<dbReference type="PANTHER" id="PTHR14493:SF157">
    <property type="entry name" value="C3H1-TYPE DOMAIN-CONTAINING PROTEIN"/>
    <property type="match status" value="1"/>
</dbReference>
<dbReference type="GeneID" id="109722917"/>
<dbReference type="InterPro" id="IPR045234">
    <property type="entry name" value="Unkempt-like"/>
</dbReference>
<feature type="compositionally biased region" description="Pro residues" evidence="4">
    <location>
        <begin position="337"/>
        <end position="348"/>
    </location>
</feature>
<sequence>MFCSLTQWKNEDEDRGVPVESERRRMNAPLPEFHRGVRTAKSALSVCANDEECIAGMCERRRVLCWRVRTAKSALLACTNGEECAAGVPPSGGMRDYRTRLCKDEIGCARRVCFFAHKPDELRAVNPSLASSPPASPSLPLAPPTMPLPSSSSSSSSSRPCRRRRRHLPPRAYTITPLMNPASRDSERPREAAGSTCASSAATATEREALACTGRPRARPTQTSPAPPLDPDARRLPRAPAPCVPRSPPSYAAELGSGAPSPRQSFAAAAAAADAAPSSAPTRLAAASFAAARPAPPPRDRDPAAADRHCGRSLAFFSLPTHSVSSPGPPTAAAVSPAPPPRPPPLPPWGRHRRGADAADNPAHRVAATADADRGVEDMVERRILGEVEDMVGGEEGGLSSRERWASSLRRRTRRGEHGFTAAAPKLHPRLRSAGPLHR</sequence>
<dbReference type="RefSeq" id="XP_020106684.1">
    <property type="nucleotide sequence ID" value="XM_020251095.1"/>
</dbReference>
<feature type="compositionally biased region" description="Low complexity" evidence="4">
    <location>
        <begin position="192"/>
        <end position="204"/>
    </location>
</feature>
<feature type="compositionally biased region" description="Low complexity" evidence="4">
    <location>
        <begin position="323"/>
        <end position="336"/>
    </location>
</feature>
<evidence type="ECO:0000256" key="1">
    <source>
        <dbReference type="ARBA" id="ARBA00022723"/>
    </source>
</evidence>
<feature type="region of interest" description="Disordered" evidence="4">
    <location>
        <begin position="127"/>
        <end position="262"/>
    </location>
</feature>
<feature type="region of interest" description="Disordered" evidence="4">
    <location>
        <begin position="287"/>
        <end position="306"/>
    </location>
</feature>
<feature type="compositionally biased region" description="Pro residues" evidence="4">
    <location>
        <begin position="239"/>
        <end position="248"/>
    </location>
</feature>
<keyword evidence="1" id="KW-0479">Metal-binding</keyword>
<dbReference type="PANTHER" id="PTHR14493">
    <property type="entry name" value="UNKEMPT FAMILY MEMBER"/>
    <property type="match status" value="1"/>
</dbReference>
<accession>A0A6P5GFF3</accession>
<evidence type="ECO:0000313" key="5">
    <source>
        <dbReference type="Proteomes" id="UP000515123"/>
    </source>
</evidence>
<protein>
    <submittedName>
        <fullName evidence="6">Atherin-like</fullName>
    </submittedName>
</protein>
<reference evidence="5" key="1">
    <citation type="journal article" date="2015" name="Nat. Genet.">
        <title>The pineapple genome and the evolution of CAM photosynthesis.</title>
        <authorList>
            <person name="Ming R."/>
            <person name="VanBuren R."/>
            <person name="Wai C.M."/>
            <person name="Tang H."/>
            <person name="Schatz M.C."/>
            <person name="Bowers J.E."/>
            <person name="Lyons E."/>
            <person name="Wang M.L."/>
            <person name="Chen J."/>
            <person name="Biggers E."/>
            <person name="Zhang J."/>
            <person name="Huang L."/>
            <person name="Zhang L."/>
            <person name="Miao W."/>
            <person name="Zhang J."/>
            <person name="Ye Z."/>
            <person name="Miao C."/>
            <person name="Lin Z."/>
            <person name="Wang H."/>
            <person name="Zhou H."/>
            <person name="Yim W.C."/>
            <person name="Priest H.D."/>
            <person name="Zheng C."/>
            <person name="Woodhouse M."/>
            <person name="Edger P.P."/>
            <person name="Guyot R."/>
            <person name="Guo H.B."/>
            <person name="Guo H."/>
            <person name="Zheng G."/>
            <person name="Singh R."/>
            <person name="Sharma A."/>
            <person name="Min X."/>
            <person name="Zheng Y."/>
            <person name="Lee H."/>
            <person name="Gurtowski J."/>
            <person name="Sedlazeck F.J."/>
            <person name="Harkess A."/>
            <person name="McKain M.R."/>
            <person name="Liao Z."/>
            <person name="Fang J."/>
            <person name="Liu J."/>
            <person name="Zhang X."/>
            <person name="Zhang Q."/>
            <person name="Hu W."/>
            <person name="Qin Y."/>
            <person name="Wang K."/>
            <person name="Chen L.Y."/>
            <person name="Shirley N."/>
            <person name="Lin Y.R."/>
            <person name="Liu L.Y."/>
            <person name="Hernandez A.G."/>
            <person name="Wright C.L."/>
            <person name="Bulone V."/>
            <person name="Tuskan G.A."/>
            <person name="Heath K."/>
            <person name="Zee F."/>
            <person name="Moore P.H."/>
            <person name="Sunkar R."/>
            <person name="Leebens-Mack J.H."/>
            <person name="Mockler T."/>
            <person name="Bennetzen J.L."/>
            <person name="Freeling M."/>
            <person name="Sankoff D."/>
            <person name="Paterson A.H."/>
            <person name="Zhu X."/>
            <person name="Yang X."/>
            <person name="Smith J.A."/>
            <person name="Cushman J.C."/>
            <person name="Paull R.E."/>
            <person name="Yu Q."/>
        </authorList>
    </citation>
    <scope>NUCLEOTIDE SEQUENCE [LARGE SCALE GENOMIC DNA]</scope>
    <source>
        <strain evidence="5">cv. F153</strain>
    </source>
</reference>
<keyword evidence="5" id="KW-1185">Reference proteome</keyword>
<dbReference type="AlphaFoldDB" id="A0A6P5GFF3"/>
<feature type="region of interest" description="Disordered" evidence="4">
    <location>
        <begin position="391"/>
        <end position="439"/>
    </location>
</feature>
<dbReference type="GO" id="GO:0008270">
    <property type="term" value="F:zinc ion binding"/>
    <property type="evidence" value="ECO:0007669"/>
    <property type="project" value="UniProtKB-KW"/>
</dbReference>
<organism evidence="5 6">
    <name type="scientific">Ananas comosus</name>
    <name type="common">Pineapple</name>
    <name type="synonym">Ananas ananas</name>
    <dbReference type="NCBI Taxonomy" id="4615"/>
    <lineage>
        <taxon>Eukaryota</taxon>
        <taxon>Viridiplantae</taxon>
        <taxon>Streptophyta</taxon>
        <taxon>Embryophyta</taxon>
        <taxon>Tracheophyta</taxon>
        <taxon>Spermatophyta</taxon>
        <taxon>Magnoliopsida</taxon>
        <taxon>Liliopsida</taxon>
        <taxon>Poales</taxon>
        <taxon>Bromeliaceae</taxon>
        <taxon>Bromelioideae</taxon>
        <taxon>Ananas</taxon>
    </lineage>
</organism>
<feature type="compositionally biased region" description="Pro residues" evidence="4">
    <location>
        <begin position="134"/>
        <end position="147"/>
    </location>
</feature>
<keyword evidence="2" id="KW-0863">Zinc-finger</keyword>
<feature type="compositionally biased region" description="Basic residues" evidence="4">
    <location>
        <begin position="160"/>
        <end position="169"/>
    </location>
</feature>
<feature type="compositionally biased region" description="Basic residues" evidence="4">
    <location>
        <begin position="427"/>
        <end position="439"/>
    </location>
</feature>
<feature type="compositionally biased region" description="Low complexity" evidence="4">
    <location>
        <begin position="148"/>
        <end position="159"/>
    </location>
</feature>
<evidence type="ECO:0000256" key="3">
    <source>
        <dbReference type="ARBA" id="ARBA00022833"/>
    </source>
</evidence>
<feature type="region of interest" description="Disordered" evidence="4">
    <location>
        <begin position="322"/>
        <end position="362"/>
    </location>
</feature>